<dbReference type="RefSeq" id="WP_089079968.1">
    <property type="nucleotide sequence ID" value="NZ_VFPJ01000001.1"/>
</dbReference>
<sequence>MKDVLIDWDRKVFDGQIRHLPNALELYTQIYNIQGNSWSLIFKFETPPCEQGYETIGKVDFLVRDSPKNILIDNFEFDFLDGKKIIGKCKIIDW</sequence>
<dbReference type="AlphaFoldDB" id="A0A543G2D0"/>
<protein>
    <submittedName>
        <fullName evidence="1">Uncharacterized protein</fullName>
    </submittedName>
</protein>
<dbReference type="Proteomes" id="UP000320773">
    <property type="component" value="Unassembled WGS sequence"/>
</dbReference>
<evidence type="ECO:0000313" key="2">
    <source>
        <dbReference type="Proteomes" id="UP000320773"/>
    </source>
</evidence>
<proteinExistence type="predicted"/>
<comment type="caution">
    <text evidence="1">The sequence shown here is derived from an EMBL/GenBank/DDBJ whole genome shotgun (WGS) entry which is preliminary data.</text>
</comment>
<accession>A0A543G2D0</accession>
<gene>
    <name evidence="1" type="ORF">BC670_1117</name>
</gene>
<dbReference type="EMBL" id="VFPJ01000001">
    <property type="protein sequence ID" value="TQM40242.1"/>
    <property type="molecule type" value="Genomic_DNA"/>
</dbReference>
<name>A0A543G2D0_9FLAO</name>
<organism evidence="1 2">
    <name type="scientific">Flavobacterium branchiophilum</name>
    <dbReference type="NCBI Taxonomy" id="55197"/>
    <lineage>
        <taxon>Bacteria</taxon>
        <taxon>Pseudomonadati</taxon>
        <taxon>Bacteroidota</taxon>
        <taxon>Flavobacteriia</taxon>
        <taxon>Flavobacteriales</taxon>
        <taxon>Flavobacteriaceae</taxon>
        <taxon>Flavobacterium</taxon>
    </lineage>
</organism>
<reference evidence="1 2" key="1">
    <citation type="submission" date="2019-06" db="EMBL/GenBank/DDBJ databases">
        <title>Genomic Encyclopedia of Archaeal and Bacterial Type Strains, Phase II (KMG-II): from individual species to whole genera.</title>
        <authorList>
            <person name="Goeker M."/>
        </authorList>
    </citation>
    <scope>NUCLEOTIDE SEQUENCE [LARGE SCALE GENOMIC DNA]</scope>
    <source>
        <strain evidence="1 2">DSM 24789</strain>
    </source>
</reference>
<evidence type="ECO:0000313" key="1">
    <source>
        <dbReference type="EMBL" id="TQM40242.1"/>
    </source>
</evidence>